<reference evidence="1" key="2">
    <citation type="submission" date="2020-06" db="EMBL/GenBank/DDBJ databases">
        <authorList>
            <person name="Sheffer M."/>
        </authorList>
    </citation>
    <scope>NUCLEOTIDE SEQUENCE</scope>
</reference>
<accession>A0A8T0FCZ0</accession>
<protein>
    <submittedName>
        <fullName evidence="1">Uncharacterized protein</fullName>
    </submittedName>
</protein>
<comment type="caution">
    <text evidence="1">The sequence shown here is derived from an EMBL/GenBank/DDBJ whole genome shotgun (WGS) entry which is preliminary data.</text>
</comment>
<proteinExistence type="predicted"/>
<keyword evidence="2" id="KW-1185">Reference proteome</keyword>
<dbReference type="AlphaFoldDB" id="A0A8T0FCZ0"/>
<evidence type="ECO:0000313" key="2">
    <source>
        <dbReference type="Proteomes" id="UP000807504"/>
    </source>
</evidence>
<organism evidence="1 2">
    <name type="scientific">Argiope bruennichi</name>
    <name type="common">Wasp spider</name>
    <name type="synonym">Aranea bruennichi</name>
    <dbReference type="NCBI Taxonomy" id="94029"/>
    <lineage>
        <taxon>Eukaryota</taxon>
        <taxon>Metazoa</taxon>
        <taxon>Ecdysozoa</taxon>
        <taxon>Arthropoda</taxon>
        <taxon>Chelicerata</taxon>
        <taxon>Arachnida</taxon>
        <taxon>Araneae</taxon>
        <taxon>Araneomorphae</taxon>
        <taxon>Entelegynae</taxon>
        <taxon>Araneoidea</taxon>
        <taxon>Araneidae</taxon>
        <taxon>Argiope</taxon>
    </lineage>
</organism>
<evidence type="ECO:0000313" key="1">
    <source>
        <dbReference type="EMBL" id="KAF8788781.1"/>
    </source>
</evidence>
<reference evidence="1" key="1">
    <citation type="journal article" date="2020" name="bioRxiv">
        <title>Chromosome-level reference genome of the European wasp spider Argiope bruennichi: a resource for studies on range expansion and evolutionary adaptation.</title>
        <authorList>
            <person name="Sheffer M.M."/>
            <person name="Hoppe A."/>
            <person name="Krehenwinkel H."/>
            <person name="Uhl G."/>
            <person name="Kuss A.W."/>
            <person name="Jensen L."/>
            <person name="Jensen C."/>
            <person name="Gillespie R.G."/>
            <person name="Hoff K.J."/>
            <person name="Prost S."/>
        </authorList>
    </citation>
    <scope>NUCLEOTIDE SEQUENCE</scope>
</reference>
<name>A0A8T0FCZ0_ARGBR</name>
<gene>
    <name evidence="1" type="ORF">HNY73_006787</name>
</gene>
<sequence>MPTTRLMPSIAEKEGKRALGCSRLLTSSRLPKKDKESEKIKIKNKCPSDYTPATPRLSEWRRSVAACGIPGRDVTGSRLTKEARVCWWSVRFEGGFVLILFCHFHSIRTLVRSILRRPLCHPLLFPATTTVRKTSEAAVTAGAPSRGCGDCERRKVAGRLCVVDRGLSEGME</sequence>
<dbReference type="Proteomes" id="UP000807504">
    <property type="component" value="Unassembled WGS sequence"/>
</dbReference>
<dbReference type="EMBL" id="JABXBU010000012">
    <property type="protein sequence ID" value="KAF8788781.1"/>
    <property type="molecule type" value="Genomic_DNA"/>
</dbReference>